<dbReference type="InterPro" id="IPR017853">
    <property type="entry name" value="GH"/>
</dbReference>
<dbReference type="Gene3D" id="3.20.20.80">
    <property type="entry name" value="Glycosidases"/>
    <property type="match status" value="1"/>
</dbReference>
<organism evidence="4 5">
    <name type="scientific">Kwoniella newhampshirensis</name>
    <dbReference type="NCBI Taxonomy" id="1651941"/>
    <lineage>
        <taxon>Eukaryota</taxon>
        <taxon>Fungi</taxon>
        <taxon>Dikarya</taxon>
        <taxon>Basidiomycota</taxon>
        <taxon>Agaricomycotina</taxon>
        <taxon>Tremellomycetes</taxon>
        <taxon>Tremellales</taxon>
        <taxon>Cryptococcaceae</taxon>
        <taxon>Kwoniella</taxon>
    </lineage>
</organism>
<evidence type="ECO:0000313" key="5">
    <source>
        <dbReference type="Proteomes" id="UP001388673"/>
    </source>
</evidence>
<evidence type="ECO:0000259" key="3">
    <source>
        <dbReference type="Pfam" id="PF11790"/>
    </source>
</evidence>
<reference evidence="4 5" key="1">
    <citation type="journal article" date="2024" name="bioRxiv">
        <title>Comparative genomics of Cryptococcus and Kwoniella reveals pathogenesis evolution and contrasting karyotype dynamics via intercentromeric recombination or chromosome fusion.</title>
        <authorList>
            <person name="Coelho M.A."/>
            <person name="David-Palma M."/>
            <person name="Shea T."/>
            <person name="Bowers K."/>
            <person name="McGinley-Smith S."/>
            <person name="Mohammad A.W."/>
            <person name="Gnirke A."/>
            <person name="Yurkov A.M."/>
            <person name="Nowrousian M."/>
            <person name="Sun S."/>
            <person name="Cuomo C.A."/>
            <person name="Heitman J."/>
        </authorList>
    </citation>
    <scope>NUCLEOTIDE SEQUENCE [LARGE SCALE GENOMIC DNA]</scope>
    <source>
        <strain evidence="4 5">CBS 13917</strain>
    </source>
</reference>
<dbReference type="PANTHER" id="PTHR34154">
    <property type="entry name" value="ALKALI-SENSITIVE LINKAGE PROTEIN 1"/>
    <property type="match status" value="1"/>
</dbReference>
<evidence type="ECO:0000313" key="4">
    <source>
        <dbReference type="EMBL" id="KAK8845492.1"/>
    </source>
</evidence>
<dbReference type="AlphaFoldDB" id="A0AAW0YFD4"/>
<dbReference type="GO" id="GO:0071966">
    <property type="term" value="P:fungal-type cell wall polysaccharide metabolic process"/>
    <property type="evidence" value="ECO:0007669"/>
    <property type="project" value="TreeGrafter"/>
</dbReference>
<comment type="caution">
    <text evidence="4">The sequence shown here is derived from an EMBL/GenBank/DDBJ whole genome shotgun (WGS) entry which is preliminary data.</text>
</comment>
<dbReference type="EMBL" id="JBCAWK010000012">
    <property type="protein sequence ID" value="KAK8845492.1"/>
    <property type="molecule type" value="Genomic_DNA"/>
</dbReference>
<evidence type="ECO:0000256" key="1">
    <source>
        <dbReference type="SAM" id="MobiDB-lite"/>
    </source>
</evidence>
<gene>
    <name evidence="4" type="ORF">IAR55_006205</name>
</gene>
<name>A0AAW0YFD4_9TREE</name>
<dbReference type="Pfam" id="PF11790">
    <property type="entry name" value="Glyco_hydro_cc"/>
    <property type="match status" value="1"/>
</dbReference>
<feature type="signal peptide" evidence="2">
    <location>
        <begin position="1"/>
        <end position="19"/>
    </location>
</feature>
<dbReference type="KEGG" id="kne:92183463"/>
<dbReference type="GO" id="GO:0009277">
    <property type="term" value="C:fungal-type cell wall"/>
    <property type="evidence" value="ECO:0007669"/>
    <property type="project" value="TreeGrafter"/>
</dbReference>
<feature type="compositionally biased region" description="Low complexity" evidence="1">
    <location>
        <begin position="107"/>
        <end position="116"/>
    </location>
</feature>
<feature type="chain" id="PRO_5043463490" description="Asl1-like glycosyl hydrolase catalytic domain-containing protein" evidence="2">
    <location>
        <begin position="20"/>
        <end position="452"/>
    </location>
</feature>
<dbReference type="SUPFAM" id="SSF51445">
    <property type="entry name" value="(Trans)glycosidases"/>
    <property type="match status" value="1"/>
</dbReference>
<sequence>MVSAYHLLPVLAVFGSASAGVCRSKSRSASATPILALESGTTGVPMNTPSPVSGTRGSSQFLSLSSVPVPATIPAVENKSFVVNASSSAFTTSTSSVDPSSGPPEVAATSSSQPSASSTADMLFTTAALTSATASQALPEISSAVAPLASTITIAGQSLSVAAPVAPSSSNPVITTTSPSHIPSARTKVGISWPVQEKDAAPVAQFFSSGSAISWWYDWNKNWNQGLFNADGVSISGEFIPMLYNIDFLPNSDPLQDGFTEIMGYNEPDLHTNQVSDYLEPGAAAESWKTQITQIRRQYPGVKVHSPAMASNQSWLEHFFAAICPDDTAANQWGDCAYKPDYVSMHIYTVDAEYFKGTVAGYQKTFGLPLVLAEWACYDFTNHPNPTPDAVSAFMTDTMQWMDQQDWLVKYAWFGTARDPDFLYGVAESNRLIDKDGKITALGKQYMAGGKS</sequence>
<proteinExistence type="predicted"/>
<keyword evidence="5" id="KW-1185">Reference proteome</keyword>
<feature type="region of interest" description="Disordered" evidence="1">
    <location>
        <begin position="91"/>
        <end position="116"/>
    </location>
</feature>
<dbReference type="GeneID" id="92183463"/>
<dbReference type="RefSeq" id="XP_066800300.1">
    <property type="nucleotide sequence ID" value="XM_066949292.1"/>
</dbReference>
<accession>A0AAW0YFD4</accession>
<feature type="domain" description="Asl1-like glycosyl hydrolase catalytic" evidence="3">
    <location>
        <begin position="193"/>
        <end position="446"/>
    </location>
</feature>
<protein>
    <recommendedName>
        <fullName evidence="3">Asl1-like glycosyl hydrolase catalytic domain-containing protein</fullName>
    </recommendedName>
</protein>
<dbReference type="PANTHER" id="PTHR34154:SF3">
    <property type="entry name" value="ALKALI-SENSITIVE LINKAGE PROTEIN 1"/>
    <property type="match status" value="1"/>
</dbReference>
<evidence type="ECO:0000256" key="2">
    <source>
        <dbReference type="SAM" id="SignalP"/>
    </source>
</evidence>
<keyword evidence="2" id="KW-0732">Signal</keyword>
<dbReference type="InterPro" id="IPR053183">
    <property type="entry name" value="ASL1"/>
</dbReference>
<dbReference type="Proteomes" id="UP001388673">
    <property type="component" value="Unassembled WGS sequence"/>
</dbReference>
<dbReference type="InterPro" id="IPR024655">
    <property type="entry name" value="Asl1_glyco_hydro_catalytic"/>
</dbReference>